<feature type="domain" description="Fatty acid hydroxylase" evidence="7">
    <location>
        <begin position="190"/>
        <end position="313"/>
    </location>
</feature>
<dbReference type="GO" id="GO:0016020">
    <property type="term" value="C:membrane"/>
    <property type="evidence" value="ECO:0007669"/>
    <property type="project" value="UniProtKB-SubCell"/>
</dbReference>
<reference evidence="8 9" key="1">
    <citation type="submission" date="2014-05" db="EMBL/GenBank/DDBJ databases">
        <title>Draft genome sequence of a rare smut relative, Tilletiaria anomala UBC 951.</title>
        <authorList>
            <consortium name="DOE Joint Genome Institute"/>
            <person name="Toome M."/>
            <person name="Kuo A."/>
            <person name="Henrissat B."/>
            <person name="Lipzen A."/>
            <person name="Tritt A."/>
            <person name="Yoshinaga Y."/>
            <person name="Zane M."/>
            <person name="Barry K."/>
            <person name="Grigoriev I.V."/>
            <person name="Spatafora J.W."/>
            <person name="Aimea M.C."/>
        </authorList>
    </citation>
    <scope>NUCLEOTIDE SEQUENCE [LARGE SCALE GENOMIC DNA]</scope>
    <source>
        <strain evidence="8 9">UBC 951</strain>
    </source>
</reference>
<dbReference type="GO" id="GO:0008610">
    <property type="term" value="P:lipid biosynthetic process"/>
    <property type="evidence" value="ECO:0007669"/>
    <property type="project" value="InterPro"/>
</dbReference>
<evidence type="ECO:0000256" key="2">
    <source>
        <dbReference type="ARBA" id="ARBA00022692"/>
    </source>
</evidence>
<evidence type="ECO:0000259" key="7">
    <source>
        <dbReference type="Pfam" id="PF04116"/>
    </source>
</evidence>
<keyword evidence="2 6" id="KW-0812">Transmembrane</keyword>
<feature type="transmembrane region" description="Helical" evidence="6">
    <location>
        <begin position="98"/>
        <end position="119"/>
    </location>
</feature>
<organism evidence="8 9">
    <name type="scientific">Tilletiaria anomala (strain ATCC 24038 / CBS 436.72 / UBC 951)</name>
    <dbReference type="NCBI Taxonomy" id="1037660"/>
    <lineage>
        <taxon>Eukaryota</taxon>
        <taxon>Fungi</taxon>
        <taxon>Dikarya</taxon>
        <taxon>Basidiomycota</taxon>
        <taxon>Ustilaginomycotina</taxon>
        <taxon>Exobasidiomycetes</taxon>
        <taxon>Georgefischeriales</taxon>
        <taxon>Tilletiariaceae</taxon>
        <taxon>Tilletiaria</taxon>
    </lineage>
</organism>
<proteinExistence type="predicted"/>
<dbReference type="OMA" id="DFHHFAF"/>
<evidence type="ECO:0000256" key="3">
    <source>
        <dbReference type="ARBA" id="ARBA00022989"/>
    </source>
</evidence>
<feature type="transmembrane region" description="Helical" evidence="6">
    <location>
        <begin position="58"/>
        <end position="78"/>
    </location>
</feature>
<keyword evidence="9" id="KW-1185">Reference proteome</keyword>
<protein>
    <submittedName>
        <fullName evidence="8">Sterol desaturase</fullName>
    </submittedName>
</protein>
<dbReference type="PANTHER" id="PTHR11863">
    <property type="entry name" value="STEROL DESATURASE"/>
    <property type="match status" value="1"/>
</dbReference>
<dbReference type="RefSeq" id="XP_013243128.1">
    <property type="nucleotide sequence ID" value="XM_013387674.1"/>
</dbReference>
<dbReference type="InParanoid" id="A0A066VUW5"/>
<evidence type="ECO:0000256" key="6">
    <source>
        <dbReference type="SAM" id="Phobius"/>
    </source>
</evidence>
<gene>
    <name evidence="8" type="ORF">K437DRAFT_224359</name>
</gene>
<keyword evidence="3 6" id="KW-1133">Transmembrane helix</keyword>
<evidence type="ECO:0000256" key="1">
    <source>
        <dbReference type="ARBA" id="ARBA00004370"/>
    </source>
</evidence>
<dbReference type="EMBL" id="JMSN01000043">
    <property type="protein sequence ID" value="KDN45271.1"/>
    <property type="molecule type" value="Genomic_DNA"/>
</dbReference>
<comment type="subcellular location">
    <subcellularLocation>
        <location evidence="1">Membrane</location>
    </subcellularLocation>
</comment>
<keyword evidence="4 6" id="KW-0472">Membrane</keyword>
<evidence type="ECO:0000256" key="5">
    <source>
        <dbReference type="SAM" id="MobiDB-lite"/>
    </source>
</evidence>
<feature type="transmembrane region" description="Helical" evidence="6">
    <location>
        <begin position="185"/>
        <end position="203"/>
    </location>
</feature>
<dbReference type="GeneID" id="25262467"/>
<dbReference type="AlphaFoldDB" id="A0A066VUW5"/>
<accession>A0A066VUW5</accession>
<dbReference type="GO" id="GO:0005506">
    <property type="term" value="F:iron ion binding"/>
    <property type="evidence" value="ECO:0007669"/>
    <property type="project" value="InterPro"/>
</dbReference>
<name>A0A066VUW5_TILAU</name>
<dbReference type="HOGENOM" id="CLU_047036_1_2_1"/>
<sequence>MTAQQHDELVRSQVTESNRRFSTGSGGRKPPVDPATGKLIPRSSWWGFDRVAWSNTKAMSLTFDICAVSCFLVFNASQIGRDFYHWLNANYTPFQIDFYWTFGITTVLYWAFAVLYAVVDLTSWPAAVFQYKVQPFQRVGFKEYGKIAVRVLWNQALVTLPLAYFKARLKPSDARVETLPGPLTSIAVIIFNILCTEIGFFYVHRFLHSPGYYQKYHKQHHEYTAPVGLAATYCTAVEHLFSNLLPNTIGTTITQCHWSLTMFTFCFLEIETIMAHSGYNLPFTHSSLNHDFHHFAFNENFGPIGLLDGWYGTNKKFIRALEDAKVRHRGDEGKARAELLSKIAEADLAAANQGREAKKDW</sequence>
<dbReference type="OrthoDB" id="408954at2759"/>
<evidence type="ECO:0000256" key="4">
    <source>
        <dbReference type="ARBA" id="ARBA00023136"/>
    </source>
</evidence>
<dbReference type="STRING" id="1037660.A0A066VUW5"/>
<evidence type="ECO:0000313" key="8">
    <source>
        <dbReference type="EMBL" id="KDN45271.1"/>
    </source>
</evidence>
<comment type="caution">
    <text evidence="8">The sequence shown here is derived from an EMBL/GenBank/DDBJ whole genome shotgun (WGS) entry which is preliminary data.</text>
</comment>
<dbReference type="GO" id="GO:0016491">
    <property type="term" value="F:oxidoreductase activity"/>
    <property type="evidence" value="ECO:0007669"/>
    <property type="project" value="InterPro"/>
</dbReference>
<dbReference type="Proteomes" id="UP000027361">
    <property type="component" value="Unassembled WGS sequence"/>
</dbReference>
<dbReference type="Pfam" id="PF04116">
    <property type="entry name" value="FA_hydroxylase"/>
    <property type="match status" value="1"/>
</dbReference>
<feature type="region of interest" description="Disordered" evidence="5">
    <location>
        <begin position="17"/>
        <end position="37"/>
    </location>
</feature>
<evidence type="ECO:0000313" key="9">
    <source>
        <dbReference type="Proteomes" id="UP000027361"/>
    </source>
</evidence>
<dbReference type="InterPro" id="IPR050307">
    <property type="entry name" value="Sterol_Desaturase_Related"/>
</dbReference>
<dbReference type="InterPro" id="IPR006694">
    <property type="entry name" value="Fatty_acid_hydroxylase"/>
</dbReference>